<keyword evidence="1" id="KW-0378">Hydrolase</keyword>
<dbReference type="EMBL" id="BMKK01000003">
    <property type="protein sequence ID" value="GGD52910.1"/>
    <property type="molecule type" value="Genomic_DNA"/>
</dbReference>
<keyword evidence="2" id="KW-0732">Signal</keyword>
<dbReference type="GO" id="GO:0005975">
    <property type="term" value="P:carbohydrate metabolic process"/>
    <property type="evidence" value="ECO:0007669"/>
    <property type="project" value="UniProtKB-ARBA"/>
</dbReference>
<comment type="caution">
    <text evidence="3">The sequence shown here is derived from an EMBL/GenBank/DDBJ whole genome shotgun (WGS) entry which is preliminary data.</text>
</comment>
<reference evidence="3" key="2">
    <citation type="submission" date="2020-09" db="EMBL/GenBank/DDBJ databases">
        <authorList>
            <person name="Sun Q."/>
            <person name="Zhou Y."/>
        </authorList>
    </citation>
    <scope>NUCLEOTIDE SEQUENCE</scope>
    <source>
        <strain evidence="3">CGMCC 1.15958</strain>
    </source>
</reference>
<evidence type="ECO:0000313" key="3">
    <source>
        <dbReference type="EMBL" id="GGD52910.1"/>
    </source>
</evidence>
<protein>
    <recommendedName>
        <fullName evidence="5">Beta-hexosaminidase bacterial type N-terminal domain-containing protein</fullName>
    </recommendedName>
</protein>
<accession>A0A917DMW8</accession>
<feature type="signal peptide" evidence="2">
    <location>
        <begin position="1"/>
        <end position="21"/>
    </location>
</feature>
<sequence length="716" mass="82419">MKKLCLILLLFASHSIGFSQSVQLISSLDASKTAYAKRMLEKTLSIKGYAVKNSTSKFKIDFKIDANKYEPEAFGILTDKTTISIVGGDTRGLIYGSLAVCENIKNGVGLDKIKAFEEKAKYPYRTIKFDLPYDTYRHSYALDLHQETCKDIKYWEAFLDMMAENRFNILSLWNLHPYVYMIRSKNFPEASPFSDAEMKEWQTLFHGILRMAKEREIETYLVPFNIFVSPEFSKAHNVAMDNLEHHFFVKGDTSSIIKKYTRESVAQVLQEYPELTGFGLTLGEGMGGMTPQQREDWMKETIIEGMKMSGRKSKLIHRIPFSSNVGSLGPTSIETERLTRRAIDEEGTMDFIEKPIWADFKYNWSHAHSTPTLVKVHGGKLFDTYFVPKPQTYKVTWTARNEDFFCLRWGVPDFIRSHIKENSQEYVGGYTIGSETYIPAKDYFTKSDIKVDWKYAFERQWLFYKLWGRLLYNPETPDAVFQAEFTRRYGKDGQNLLTASSLAGKTPLRLASSFDFTWDFSLYSEGFLSLKDKTVSYIDIIRQIEQPVTEPSYVSIADFVKIKTSGESFETGKVTPPMLAEMLENDCKKALELVKDINTKNNNTLMFEVADVRTWANLGLYYAAKIKGGIELQTYRTIGDLQYQQQAIKHLEVALKYWDEVIAITKPIYNDMPLVHFTEQAGNTKEQNEALRFHWHILRPAVANDIEIAKKAVFGK</sequence>
<dbReference type="SUPFAM" id="SSF55545">
    <property type="entry name" value="beta-N-acetylhexosaminidase-like domain"/>
    <property type="match status" value="1"/>
</dbReference>
<dbReference type="AlphaFoldDB" id="A0A917DMW8"/>
<evidence type="ECO:0008006" key="5">
    <source>
        <dbReference type="Google" id="ProtNLM"/>
    </source>
</evidence>
<dbReference type="GO" id="GO:0016798">
    <property type="term" value="F:hydrolase activity, acting on glycosyl bonds"/>
    <property type="evidence" value="ECO:0007669"/>
    <property type="project" value="UniProtKB-KW"/>
</dbReference>
<dbReference type="RefSeq" id="WP_188765569.1">
    <property type="nucleotide sequence ID" value="NZ_BMKK01000003.1"/>
</dbReference>
<evidence type="ECO:0000256" key="1">
    <source>
        <dbReference type="ARBA" id="ARBA00022801"/>
    </source>
</evidence>
<dbReference type="InterPro" id="IPR029018">
    <property type="entry name" value="Hex-like_dom2"/>
</dbReference>
<evidence type="ECO:0000256" key="2">
    <source>
        <dbReference type="SAM" id="SignalP"/>
    </source>
</evidence>
<dbReference type="Proteomes" id="UP000609064">
    <property type="component" value="Unassembled WGS sequence"/>
</dbReference>
<reference evidence="3" key="1">
    <citation type="journal article" date="2014" name="Int. J. Syst. Evol. Microbiol.">
        <title>Complete genome sequence of Corynebacterium casei LMG S-19264T (=DSM 44701T), isolated from a smear-ripened cheese.</title>
        <authorList>
            <consortium name="US DOE Joint Genome Institute (JGI-PGF)"/>
            <person name="Walter F."/>
            <person name="Albersmeier A."/>
            <person name="Kalinowski J."/>
            <person name="Ruckert C."/>
        </authorList>
    </citation>
    <scope>NUCLEOTIDE SEQUENCE</scope>
    <source>
        <strain evidence="3">CGMCC 1.15958</strain>
    </source>
</reference>
<feature type="chain" id="PRO_5038114722" description="Beta-hexosaminidase bacterial type N-terminal domain-containing protein" evidence="2">
    <location>
        <begin position="22"/>
        <end position="716"/>
    </location>
</feature>
<evidence type="ECO:0000313" key="4">
    <source>
        <dbReference type="Proteomes" id="UP000609064"/>
    </source>
</evidence>
<gene>
    <name evidence="3" type="ORF">GCM10011514_16310</name>
</gene>
<name>A0A917DMW8_9BACT</name>
<proteinExistence type="predicted"/>
<organism evidence="3 4">
    <name type="scientific">Emticicia aquatilis</name>
    <dbReference type="NCBI Taxonomy" id="1537369"/>
    <lineage>
        <taxon>Bacteria</taxon>
        <taxon>Pseudomonadati</taxon>
        <taxon>Bacteroidota</taxon>
        <taxon>Cytophagia</taxon>
        <taxon>Cytophagales</taxon>
        <taxon>Leadbetterellaceae</taxon>
        <taxon>Emticicia</taxon>
    </lineage>
</organism>
<keyword evidence="4" id="KW-1185">Reference proteome</keyword>